<evidence type="ECO:0000259" key="4">
    <source>
        <dbReference type="Pfam" id="PF13511"/>
    </source>
</evidence>
<proteinExistence type="predicted"/>
<keyword evidence="6" id="KW-1185">Reference proteome</keyword>
<dbReference type="Proteomes" id="UP000002420">
    <property type="component" value="Chromosome"/>
</dbReference>
<keyword evidence="1" id="KW-0175">Coiled coil</keyword>
<feature type="region of interest" description="Disordered" evidence="2">
    <location>
        <begin position="51"/>
        <end position="95"/>
    </location>
</feature>
<dbReference type="AlphaFoldDB" id="B3E2D4"/>
<dbReference type="KEGG" id="glo:Glov_0459"/>
<dbReference type="EMBL" id="CP001089">
    <property type="protein sequence ID" value="ACD94187.1"/>
    <property type="molecule type" value="Genomic_DNA"/>
</dbReference>
<dbReference type="HOGENOM" id="CLU_123270_0_0_7"/>
<feature type="compositionally biased region" description="Low complexity" evidence="2">
    <location>
        <begin position="60"/>
        <end position="95"/>
    </location>
</feature>
<feature type="chain" id="PRO_5002786083" description="DUF4124 domain-containing protein" evidence="3">
    <location>
        <begin position="20"/>
        <end position="183"/>
    </location>
</feature>
<reference evidence="5 6" key="1">
    <citation type="submission" date="2008-05" db="EMBL/GenBank/DDBJ databases">
        <title>Complete sequence of chromosome of Geobacter lovleyi SZ.</title>
        <authorList>
            <consortium name="US DOE Joint Genome Institute"/>
            <person name="Lucas S."/>
            <person name="Copeland A."/>
            <person name="Lapidus A."/>
            <person name="Glavina del Rio T."/>
            <person name="Dalin E."/>
            <person name="Tice H."/>
            <person name="Bruce D."/>
            <person name="Goodwin L."/>
            <person name="Pitluck S."/>
            <person name="Chertkov O."/>
            <person name="Meincke L."/>
            <person name="Brettin T."/>
            <person name="Detter J.C."/>
            <person name="Han C."/>
            <person name="Tapia R."/>
            <person name="Kuske C.R."/>
            <person name="Schmutz J."/>
            <person name="Larimer F."/>
            <person name="Land M."/>
            <person name="Hauser L."/>
            <person name="Kyrpides N."/>
            <person name="Mikhailova N."/>
            <person name="Sung Y."/>
            <person name="Fletcher K.E."/>
            <person name="Ritalahti K.M."/>
            <person name="Loeffler F.E."/>
            <person name="Richardson P."/>
        </authorList>
    </citation>
    <scope>NUCLEOTIDE SEQUENCE [LARGE SCALE GENOMIC DNA]</scope>
    <source>
        <strain evidence="6">ATCC BAA-1151 / DSM 17278 / SZ</strain>
    </source>
</reference>
<feature type="signal peptide" evidence="3">
    <location>
        <begin position="1"/>
        <end position="19"/>
    </location>
</feature>
<evidence type="ECO:0000256" key="3">
    <source>
        <dbReference type="SAM" id="SignalP"/>
    </source>
</evidence>
<evidence type="ECO:0000313" key="5">
    <source>
        <dbReference type="EMBL" id="ACD94187.1"/>
    </source>
</evidence>
<dbReference type="OrthoDB" id="5396039at2"/>
<organism evidence="5 6">
    <name type="scientific">Trichlorobacter lovleyi (strain ATCC BAA-1151 / DSM 17278 / SZ)</name>
    <name type="common">Geobacter lovleyi</name>
    <dbReference type="NCBI Taxonomy" id="398767"/>
    <lineage>
        <taxon>Bacteria</taxon>
        <taxon>Pseudomonadati</taxon>
        <taxon>Thermodesulfobacteriota</taxon>
        <taxon>Desulfuromonadia</taxon>
        <taxon>Geobacterales</taxon>
        <taxon>Geobacteraceae</taxon>
        <taxon>Trichlorobacter</taxon>
    </lineage>
</organism>
<evidence type="ECO:0000256" key="1">
    <source>
        <dbReference type="SAM" id="Coils"/>
    </source>
</evidence>
<accession>B3E2D4</accession>
<protein>
    <recommendedName>
        <fullName evidence="4">DUF4124 domain-containing protein</fullName>
    </recommendedName>
</protein>
<gene>
    <name evidence="5" type="ordered locus">Glov_0459</name>
</gene>
<evidence type="ECO:0000313" key="6">
    <source>
        <dbReference type="Proteomes" id="UP000002420"/>
    </source>
</evidence>
<dbReference type="InterPro" id="IPR025392">
    <property type="entry name" value="DUF4124"/>
</dbReference>
<keyword evidence="3" id="KW-0732">Signal</keyword>
<feature type="coiled-coil region" evidence="1">
    <location>
        <begin position="104"/>
        <end position="171"/>
    </location>
</feature>
<evidence type="ECO:0000256" key="2">
    <source>
        <dbReference type="SAM" id="MobiDB-lite"/>
    </source>
</evidence>
<name>B3E2D4_TRIL1</name>
<sequence>MTRLALLALALLLPVSSGAATYSWTDPAGTIHFTDDIGAVPPKYRTKALRQVAGEETGSDTRPAAATPASRPDAAPAAKAGPPAADANGGATATSATRFGDRSAAAWQTEFRQLRAELKRIEQDRELLKQQIGEGKRMLSNQQVTDYNIRTKQLNQEYEATRLRFNQLVEQANKAGLPPEFSQ</sequence>
<dbReference type="STRING" id="398767.Glov_0459"/>
<dbReference type="Pfam" id="PF13511">
    <property type="entry name" value="DUF4124"/>
    <property type="match status" value="1"/>
</dbReference>
<feature type="domain" description="DUF4124" evidence="4">
    <location>
        <begin position="8"/>
        <end position="71"/>
    </location>
</feature>
<dbReference type="RefSeq" id="WP_012468543.1">
    <property type="nucleotide sequence ID" value="NC_010814.1"/>
</dbReference>